<gene>
    <name evidence="1" type="ORF">MNBD_GAMMA20-818</name>
</gene>
<sequence>MARSYDNAMKWLTTLCLTALLWPGSVALAGEWSGYVSGEYRYFPGAPNDPRQHGNNLSLSAQPEYYHEWDNGRQSITVVPFARWNQGDNKRSHADIRELNWLKASDNWELRIGIGKVYWGVTESQHLVDIINQTDFVENLDGEDKLGQPMIQLALIRDWGTVDLFVLPGFRERTFAGADGRPRFQPRVDTSQTQYESSRKQRNIDYAARWSHYLGDWDFGLSYFHGTSRDPTLLPTTNANGETVLIPHYEIIDQFSLDLQATLGDWLWKLETIHRSGQGNRNYAAATGGFEYTLVGIFDSSYDLGLITEVLWDERGRNAPTLFDNDTMIGARFTLNDADSSELLLGLVIDNNDQSRMLSIEGSRRIGQRWKLSIEARTFANAPQGSLLYGMRDDDYLQLELARYF</sequence>
<dbReference type="AlphaFoldDB" id="A0A3B1AWP5"/>
<proteinExistence type="predicted"/>
<reference evidence="1" key="1">
    <citation type="submission" date="2018-06" db="EMBL/GenBank/DDBJ databases">
        <authorList>
            <person name="Zhirakovskaya E."/>
        </authorList>
    </citation>
    <scope>NUCLEOTIDE SEQUENCE</scope>
</reference>
<protein>
    <recommendedName>
        <fullName evidence="2">Alginate export domain-containing protein</fullName>
    </recommendedName>
</protein>
<organism evidence="1">
    <name type="scientific">hydrothermal vent metagenome</name>
    <dbReference type="NCBI Taxonomy" id="652676"/>
    <lineage>
        <taxon>unclassified sequences</taxon>
        <taxon>metagenomes</taxon>
        <taxon>ecological metagenomes</taxon>
    </lineage>
</organism>
<accession>A0A3B1AWP5</accession>
<name>A0A3B1AWP5_9ZZZZ</name>
<dbReference type="EMBL" id="UOFU01000362">
    <property type="protein sequence ID" value="VAX04093.1"/>
    <property type="molecule type" value="Genomic_DNA"/>
</dbReference>
<evidence type="ECO:0008006" key="2">
    <source>
        <dbReference type="Google" id="ProtNLM"/>
    </source>
</evidence>
<evidence type="ECO:0000313" key="1">
    <source>
        <dbReference type="EMBL" id="VAX04093.1"/>
    </source>
</evidence>